<organism evidence="2 3">
    <name type="scientific">Acinonyx jubatus</name>
    <name type="common">Cheetah</name>
    <dbReference type="NCBI Taxonomy" id="32536"/>
    <lineage>
        <taxon>Eukaryota</taxon>
        <taxon>Metazoa</taxon>
        <taxon>Chordata</taxon>
        <taxon>Craniata</taxon>
        <taxon>Vertebrata</taxon>
        <taxon>Euteleostomi</taxon>
        <taxon>Mammalia</taxon>
        <taxon>Eutheria</taxon>
        <taxon>Laurasiatheria</taxon>
        <taxon>Carnivora</taxon>
        <taxon>Feliformia</taxon>
        <taxon>Felidae</taxon>
        <taxon>Felinae</taxon>
        <taxon>Acinonyx</taxon>
    </lineage>
</organism>
<feature type="region of interest" description="Disordered" evidence="1">
    <location>
        <begin position="1"/>
        <end position="262"/>
    </location>
</feature>
<dbReference type="Proteomes" id="UP001652583">
    <property type="component" value="Chromosome C2"/>
</dbReference>
<feature type="compositionally biased region" description="Basic and acidic residues" evidence="1">
    <location>
        <begin position="135"/>
        <end position="161"/>
    </location>
</feature>
<feature type="compositionally biased region" description="Basic and acidic residues" evidence="1">
    <location>
        <begin position="79"/>
        <end position="88"/>
    </location>
</feature>
<sequence length="262" mass="27867">MKWAFSFRAGGDPDPEPAGKPGPQQGSAAARVARAAGRAGASGAGGRSGPYLSLGADCDCGAAREGLGRAGRPPAPGRAKSEERRARGADGGLAPRLPQACPAGRSSSRRPQRVAQSRRRPRGAVAHTETAGTGPREEPQPQRQPKEAKEGRGHRVGDPLTRKQLRRRRRRRALRDRRVRGLAKRLPALPRPAARGAGSSSPRRDRCELLAPRRREGGRVRPPVGGGPGGLEVASRGPRRTGDREGERRRSPARGCTCPDRP</sequence>
<protein>
    <submittedName>
        <fullName evidence="3">Cuticle collagen 39-like</fullName>
    </submittedName>
</protein>
<keyword evidence="2" id="KW-1185">Reference proteome</keyword>
<feature type="compositionally biased region" description="Basic residues" evidence="1">
    <location>
        <begin position="163"/>
        <end position="183"/>
    </location>
</feature>
<feature type="compositionally biased region" description="Basic and acidic residues" evidence="1">
    <location>
        <begin position="202"/>
        <end position="219"/>
    </location>
</feature>
<reference evidence="3" key="1">
    <citation type="submission" date="2025-08" db="UniProtKB">
        <authorList>
            <consortium name="RefSeq"/>
        </authorList>
    </citation>
    <scope>IDENTIFICATION</scope>
    <source>
        <tissue evidence="3">Blood</tissue>
    </source>
</reference>
<gene>
    <name evidence="3" type="primary">LOC106982631</name>
</gene>
<evidence type="ECO:0000313" key="2">
    <source>
        <dbReference type="Proteomes" id="UP001652583"/>
    </source>
</evidence>
<feature type="compositionally biased region" description="Basic and acidic residues" evidence="1">
    <location>
        <begin position="240"/>
        <end position="250"/>
    </location>
</feature>
<feature type="compositionally biased region" description="Basic residues" evidence="1">
    <location>
        <begin position="107"/>
        <end position="122"/>
    </location>
</feature>
<accession>A0ABM3Q1T7</accession>
<feature type="compositionally biased region" description="Low complexity" evidence="1">
    <location>
        <begin position="26"/>
        <end position="39"/>
    </location>
</feature>
<name>A0ABM3Q1T7_ACIJB</name>
<proteinExistence type="predicted"/>
<evidence type="ECO:0000256" key="1">
    <source>
        <dbReference type="SAM" id="MobiDB-lite"/>
    </source>
</evidence>
<feature type="compositionally biased region" description="Low complexity" evidence="1">
    <location>
        <begin position="184"/>
        <end position="198"/>
    </location>
</feature>
<dbReference type="RefSeq" id="XP_053077888.1">
    <property type="nucleotide sequence ID" value="XM_053221913.1"/>
</dbReference>
<dbReference type="GeneID" id="106982631"/>
<evidence type="ECO:0000313" key="3">
    <source>
        <dbReference type="RefSeq" id="XP_053077888.1"/>
    </source>
</evidence>